<protein>
    <recommendedName>
        <fullName evidence="1">F-box domain-containing protein</fullName>
    </recommendedName>
</protein>
<dbReference type="GeneID" id="78775130"/>
<dbReference type="SUPFAM" id="SSF81383">
    <property type="entry name" value="F-box domain"/>
    <property type="match status" value="1"/>
</dbReference>
<organism evidence="2 3">
    <name type="scientific">Caenorhabditis remanei</name>
    <name type="common">Caenorhabditis vulgaris</name>
    <dbReference type="NCBI Taxonomy" id="31234"/>
    <lineage>
        <taxon>Eukaryota</taxon>
        <taxon>Metazoa</taxon>
        <taxon>Ecdysozoa</taxon>
        <taxon>Nematoda</taxon>
        <taxon>Chromadorea</taxon>
        <taxon>Rhabditida</taxon>
        <taxon>Rhabditina</taxon>
        <taxon>Rhabditomorpha</taxon>
        <taxon>Rhabditoidea</taxon>
        <taxon>Rhabditidae</taxon>
        <taxon>Peloderinae</taxon>
        <taxon>Caenorhabditis</taxon>
    </lineage>
</organism>
<dbReference type="KEGG" id="crq:GCK72_011219"/>
<comment type="caution">
    <text evidence="2">The sequence shown here is derived from an EMBL/GenBank/DDBJ whole genome shotgun (WGS) entry which is preliminary data.</text>
</comment>
<evidence type="ECO:0000313" key="3">
    <source>
        <dbReference type="Proteomes" id="UP000483820"/>
    </source>
</evidence>
<proteinExistence type="predicted"/>
<name>A0A6A5H826_CAERE</name>
<gene>
    <name evidence="2" type="ORF">GCK72_011219</name>
</gene>
<dbReference type="CTD" id="78775130"/>
<dbReference type="RefSeq" id="XP_053587873.1">
    <property type="nucleotide sequence ID" value="XM_053728296.1"/>
</dbReference>
<reference evidence="2 3" key="1">
    <citation type="submission" date="2019-12" db="EMBL/GenBank/DDBJ databases">
        <title>Chromosome-level assembly of the Caenorhabditis remanei genome.</title>
        <authorList>
            <person name="Teterina A.A."/>
            <person name="Willis J.H."/>
            <person name="Phillips P.C."/>
        </authorList>
    </citation>
    <scope>NUCLEOTIDE SEQUENCE [LARGE SCALE GENOMIC DNA]</scope>
    <source>
        <strain evidence="2 3">PX506</strain>
        <tissue evidence="2">Whole organism</tissue>
    </source>
</reference>
<sequence>MFCLKWVNTLLIGKTEKLPFGEEPEGPIMDMPDLVMRKIMENVDFITMLKLRKVCHAFRNFIDDTKLDNELKKVNIKVTPSSIYAFFNFASAPWKSANFYYIRYGNHCLLKVKEGRIEKAKLIKNQDLVDVFFIDFGFIFRNQSKQLEKMNIETSSSDWYIPNHYDRDVMNSHRATYSIYGCCTCTRPLTYTFEAEKHLKKINKKYKLQPTADKFHDRFDCIVKSRESLISIQKLDMRVLRPSYF</sequence>
<dbReference type="PANTHER" id="PTHR23015">
    <property type="entry name" value="UNCHARACTERIZED C.ELEGANS PROTEIN"/>
    <property type="match status" value="1"/>
</dbReference>
<dbReference type="GO" id="GO:0045087">
    <property type="term" value="P:innate immune response"/>
    <property type="evidence" value="ECO:0007669"/>
    <property type="project" value="TreeGrafter"/>
</dbReference>
<dbReference type="SMART" id="SM00256">
    <property type="entry name" value="FBOX"/>
    <property type="match status" value="1"/>
</dbReference>
<dbReference type="EMBL" id="WUAV01000003">
    <property type="protein sequence ID" value="KAF1762954.1"/>
    <property type="molecule type" value="Genomic_DNA"/>
</dbReference>
<feature type="domain" description="F-box" evidence="1">
    <location>
        <begin position="25"/>
        <end position="74"/>
    </location>
</feature>
<dbReference type="AlphaFoldDB" id="A0A6A5H826"/>
<dbReference type="PROSITE" id="PS50181">
    <property type="entry name" value="FBOX"/>
    <property type="match status" value="1"/>
</dbReference>
<dbReference type="InterPro" id="IPR040161">
    <property type="entry name" value="FB224"/>
</dbReference>
<evidence type="ECO:0000313" key="2">
    <source>
        <dbReference type="EMBL" id="KAF1762954.1"/>
    </source>
</evidence>
<dbReference type="Proteomes" id="UP000483820">
    <property type="component" value="Chromosome III"/>
</dbReference>
<dbReference type="Pfam" id="PF00646">
    <property type="entry name" value="F-box"/>
    <property type="match status" value="1"/>
</dbReference>
<evidence type="ECO:0000259" key="1">
    <source>
        <dbReference type="PROSITE" id="PS50181"/>
    </source>
</evidence>
<dbReference type="InterPro" id="IPR001810">
    <property type="entry name" value="F-box_dom"/>
</dbReference>
<dbReference type="CDD" id="cd22150">
    <property type="entry name" value="F-box_CeFBXA-like"/>
    <property type="match status" value="1"/>
</dbReference>
<accession>A0A6A5H826</accession>
<dbReference type="InterPro" id="IPR036047">
    <property type="entry name" value="F-box-like_dom_sf"/>
</dbReference>
<dbReference type="PANTHER" id="PTHR23015:SF4">
    <property type="entry name" value="DUF38 DOMAIN-CONTAINING PROTEIN-RELATED"/>
    <property type="match status" value="1"/>
</dbReference>